<dbReference type="InterPro" id="IPR005586">
    <property type="entry name" value="ABC_trans_aux"/>
</dbReference>
<gene>
    <name evidence="3" type="ORF">ENY07_03175</name>
</gene>
<organism evidence="3">
    <name type="scientific">Acidicaldus sp</name>
    <dbReference type="NCBI Taxonomy" id="1872105"/>
    <lineage>
        <taxon>Bacteria</taxon>
        <taxon>Pseudomonadati</taxon>
        <taxon>Pseudomonadota</taxon>
        <taxon>Alphaproteobacteria</taxon>
        <taxon>Acetobacterales</taxon>
        <taxon>Acetobacteraceae</taxon>
        <taxon>Acidicaldus</taxon>
    </lineage>
</organism>
<dbReference type="PROSITE" id="PS51257">
    <property type="entry name" value="PROKAR_LIPOPROTEIN"/>
    <property type="match status" value="1"/>
</dbReference>
<feature type="signal peptide" evidence="1">
    <location>
        <begin position="1"/>
        <end position="26"/>
    </location>
</feature>
<evidence type="ECO:0000259" key="2">
    <source>
        <dbReference type="Pfam" id="PF03886"/>
    </source>
</evidence>
<evidence type="ECO:0000313" key="3">
    <source>
        <dbReference type="EMBL" id="HGC42212.1"/>
    </source>
</evidence>
<keyword evidence="1" id="KW-0732">Signal</keyword>
<protein>
    <submittedName>
        <fullName evidence="3">Membrane integrity-associated transporter subunit PqiC</fullName>
    </submittedName>
</protein>
<sequence length="192" mass="19645">MTAKIFSRRGLLLALALAGCASPDPALYTLAAVPGVPRGGAPRLIELRRVGLPGYLDRPGLIATAGEDRLHLMANARWAEPLGDMLGRVLQQDLSQRLPGSLVFRESGAITAAPDAVVEVDVARLDRDAAGAMVLQATIAVRRPGAAPRTARGDWGGPPQGAAAPAVIAAMDAALAALADRIAAELTAPAPG</sequence>
<proteinExistence type="predicted"/>
<feature type="domain" description="ABC-type transport auxiliary lipoprotein component" evidence="2">
    <location>
        <begin position="28"/>
        <end position="183"/>
    </location>
</feature>
<dbReference type="EMBL" id="DTQM01000062">
    <property type="protein sequence ID" value="HGC42212.1"/>
    <property type="molecule type" value="Genomic_DNA"/>
</dbReference>
<dbReference type="Gene3D" id="3.40.50.10610">
    <property type="entry name" value="ABC-type transport auxiliary lipoprotein component"/>
    <property type="match status" value="1"/>
</dbReference>
<reference evidence="3" key="1">
    <citation type="journal article" date="2020" name="mSystems">
        <title>Genome- and Community-Level Interaction Insights into Carbon Utilization and Element Cycling Functions of Hydrothermarchaeota in Hydrothermal Sediment.</title>
        <authorList>
            <person name="Zhou Z."/>
            <person name="Liu Y."/>
            <person name="Xu W."/>
            <person name="Pan J."/>
            <person name="Luo Z.H."/>
            <person name="Li M."/>
        </authorList>
    </citation>
    <scope>NUCLEOTIDE SEQUENCE</scope>
    <source>
        <strain evidence="3">SpSt-997</strain>
    </source>
</reference>
<comment type="caution">
    <text evidence="3">The sequence shown here is derived from an EMBL/GenBank/DDBJ whole genome shotgun (WGS) entry which is preliminary data.</text>
</comment>
<dbReference type="SUPFAM" id="SSF159594">
    <property type="entry name" value="XCC0632-like"/>
    <property type="match status" value="1"/>
</dbReference>
<evidence type="ECO:0000256" key="1">
    <source>
        <dbReference type="SAM" id="SignalP"/>
    </source>
</evidence>
<dbReference type="AlphaFoldDB" id="A0A8J4H995"/>
<name>A0A8J4H995_9PROT</name>
<feature type="chain" id="PRO_5035185790" evidence="1">
    <location>
        <begin position="27"/>
        <end position="192"/>
    </location>
</feature>
<accession>A0A8J4H995</accession>
<dbReference type="Pfam" id="PF03886">
    <property type="entry name" value="ABC_trans_aux"/>
    <property type="match status" value="1"/>
</dbReference>